<reference evidence="6 7" key="1">
    <citation type="journal article" date="2019" name="Int. J. Syst. Evol. Microbiol.">
        <title>The Global Catalogue of Microorganisms (GCM) 10K type strain sequencing project: providing services to taxonomists for standard genome sequencing and annotation.</title>
        <authorList>
            <consortium name="The Broad Institute Genomics Platform"/>
            <consortium name="The Broad Institute Genome Sequencing Center for Infectious Disease"/>
            <person name="Wu L."/>
            <person name="Ma J."/>
        </authorList>
    </citation>
    <scope>NUCLEOTIDE SEQUENCE [LARGE SCALE GENOMIC DNA]</scope>
    <source>
        <strain evidence="6 7">JCM 16117</strain>
    </source>
</reference>
<evidence type="ECO:0000313" key="6">
    <source>
        <dbReference type="EMBL" id="GAA2227638.1"/>
    </source>
</evidence>
<dbReference type="PROSITE" id="PS00211">
    <property type="entry name" value="ABC_TRANSPORTER_1"/>
    <property type="match status" value="1"/>
</dbReference>
<dbReference type="PANTHER" id="PTHR43790:SF9">
    <property type="entry name" value="GALACTOFURANOSE TRANSPORTER ATP-BINDING PROTEIN YTFR"/>
    <property type="match status" value="1"/>
</dbReference>
<accession>A0ABN3DCU6</accession>
<gene>
    <name evidence="6" type="ORF">GCM10009851_09870</name>
</gene>
<feature type="domain" description="ABC transporter" evidence="5">
    <location>
        <begin position="7"/>
        <end position="242"/>
    </location>
</feature>
<dbReference type="Pfam" id="PF00005">
    <property type="entry name" value="ABC_tran"/>
    <property type="match status" value="2"/>
</dbReference>
<dbReference type="InterPro" id="IPR027417">
    <property type="entry name" value="P-loop_NTPase"/>
</dbReference>
<feature type="domain" description="ABC transporter" evidence="5">
    <location>
        <begin position="259"/>
        <end position="502"/>
    </location>
</feature>
<sequence length="509" mass="53933">MEQDVLVRLTGIVKRFGAFVANDRIDLTVKAGTVHAIVGENGAGKSTLMKILAGEEHPDEGTIEIAGTPRSFRSPRDAQQAGIGIVHQHFLLADALRVWENVVLADEPGSAFRLDSKAARSRVASLAEQNDFLVDVNAVVRDLGVGGRQRVEILKVLYRDARIIILDEPTAVLVPSEAQSLFAAMRRFTEAGAAVIFISHKLDEVLDFADEITVIRAGAVVGRTTPADSSASDLAALMVKVAMPTVAPREVPVGDDVVLEAKGVTVGEAGEVPALDDVSLAVHSGEIVGIAGVEGNGQSELLMALLGRARHTGTIAMGGRDISALPTETRRARGMAYIPEDRHRDGVVLSMALRENAALGYHARPPVKRGPWFSRSGAAGVARSIISRFDVRGGDVSTPASALSGGNQQKFIVGRELGSDPRVLIAAHPTRGVDIGAQSAVWSELTAARDKGLGTLLVSADLDELLALSDRLLVFYRGRIVAELDPRAVDAQELGEYMTGVRTRTGGVA</sequence>
<dbReference type="GO" id="GO:0005524">
    <property type="term" value="F:ATP binding"/>
    <property type="evidence" value="ECO:0007669"/>
    <property type="project" value="UniProtKB-KW"/>
</dbReference>
<dbReference type="InterPro" id="IPR003439">
    <property type="entry name" value="ABC_transporter-like_ATP-bd"/>
</dbReference>
<dbReference type="RefSeq" id="WP_259478085.1">
    <property type="nucleotide sequence ID" value="NZ_BAAAQY010000002.1"/>
</dbReference>
<dbReference type="PROSITE" id="PS50893">
    <property type="entry name" value="ABC_TRANSPORTER_2"/>
    <property type="match status" value="2"/>
</dbReference>
<dbReference type="SUPFAM" id="SSF52540">
    <property type="entry name" value="P-loop containing nucleoside triphosphate hydrolases"/>
    <property type="match status" value="2"/>
</dbReference>
<keyword evidence="3" id="KW-0547">Nucleotide-binding</keyword>
<keyword evidence="1" id="KW-0813">Transport</keyword>
<dbReference type="CDD" id="cd03216">
    <property type="entry name" value="ABC_Carb_Monos_I"/>
    <property type="match status" value="1"/>
</dbReference>
<organism evidence="6 7">
    <name type="scientific">Herbiconiux moechotypicola</name>
    <dbReference type="NCBI Taxonomy" id="637393"/>
    <lineage>
        <taxon>Bacteria</taxon>
        <taxon>Bacillati</taxon>
        <taxon>Actinomycetota</taxon>
        <taxon>Actinomycetes</taxon>
        <taxon>Micrococcales</taxon>
        <taxon>Microbacteriaceae</taxon>
        <taxon>Herbiconiux</taxon>
    </lineage>
</organism>
<dbReference type="EMBL" id="BAAAQY010000002">
    <property type="protein sequence ID" value="GAA2227638.1"/>
    <property type="molecule type" value="Genomic_DNA"/>
</dbReference>
<dbReference type="SMART" id="SM00382">
    <property type="entry name" value="AAA"/>
    <property type="match status" value="2"/>
</dbReference>
<evidence type="ECO:0000259" key="5">
    <source>
        <dbReference type="PROSITE" id="PS50893"/>
    </source>
</evidence>
<keyword evidence="4 6" id="KW-0067">ATP-binding</keyword>
<dbReference type="Proteomes" id="UP001500929">
    <property type="component" value="Unassembled WGS sequence"/>
</dbReference>
<keyword evidence="2" id="KW-0677">Repeat</keyword>
<keyword evidence="7" id="KW-1185">Reference proteome</keyword>
<protein>
    <submittedName>
        <fullName evidence="6">ABC transporter ATP-binding protein</fullName>
    </submittedName>
</protein>
<dbReference type="Gene3D" id="3.40.50.300">
    <property type="entry name" value="P-loop containing nucleotide triphosphate hydrolases"/>
    <property type="match status" value="2"/>
</dbReference>
<dbReference type="InterPro" id="IPR003593">
    <property type="entry name" value="AAA+_ATPase"/>
</dbReference>
<name>A0ABN3DCU6_9MICO</name>
<evidence type="ECO:0000256" key="4">
    <source>
        <dbReference type="ARBA" id="ARBA00022840"/>
    </source>
</evidence>
<dbReference type="PANTHER" id="PTHR43790">
    <property type="entry name" value="CARBOHYDRATE TRANSPORT ATP-BINDING PROTEIN MG119-RELATED"/>
    <property type="match status" value="1"/>
</dbReference>
<dbReference type="InterPro" id="IPR017871">
    <property type="entry name" value="ABC_transporter-like_CS"/>
</dbReference>
<proteinExistence type="predicted"/>
<evidence type="ECO:0000313" key="7">
    <source>
        <dbReference type="Proteomes" id="UP001500929"/>
    </source>
</evidence>
<evidence type="ECO:0000256" key="1">
    <source>
        <dbReference type="ARBA" id="ARBA00022448"/>
    </source>
</evidence>
<comment type="caution">
    <text evidence="6">The sequence shown here is derived from an EMBL/GenBank/DDBJ whole genome shotgun (WGS) entry which is preliminary data.</text>
</comment>
<evidence type="ECO:0000256" key="2">
    <source>
        <dbReference type="ARBA" id="ARBA00022737"/>
    </source>
</evidence>
<dbReference type="InterPro" id="IPR050107">
    <property type="entry name" value="ABC_carbohydrate_import_ATPase"/>
</dbReference>
<evidence type="ECO:0000256" key="3">
    <source>
        <dbReference type="ARBA" id="ARBA00022741"/>
    </source>
</evidence>
<dbReference type="CDD" id="cd03215">
    <property type="entry name" value="ABC_Carb_Monos_II"/>
    <property type="match status" value="1"/>
</dbReference>